<dbReference type="GO" id="GO:0051213">
    <property type="term" value="F:dioxygenase activity"/>
    <property type="evidence" value="ECO:0007669"/>
    <property type="project" value="InterPro"/>
</dbReference>
<sequence>MSVATLARTRRAQALGRKWGDCLADDDFVALPGTELAGWFPPADLERLAATWEHLPRDEAVSGGVVRERRYGRLTATREATGEWRFAALPHRAFQQTAEHIPLHGGRARMFSPIPPETLTDPVLTALIALDLDIISAVVPRTSRFEVGLHQMRVLATPGAPGSPTPEGRHRDGHDFIGMHLMGRVHCAGGESVVHREGRPPTRMTLTERLDSLVVSDTRITHEVTPTVADGATGVRDMLLVDINER</sequence>
<geneLocation type="plasmid" evidence="2">
    <name>pspa1</name>
</geneLocation>
<name>A0A191VA72_9ACTN</name>
<dbReference type="KEGG" id="spav:Spa2297_32335"/>
<protein>
    <submittedName>
        <fullName evidence="1">Uncharacterized protein</fullName>
    </submittedName>
</protein>
<keyword evidence="1" id="KW-0614">Plasmid</keyword>
<dbReference type="AlphaFoldDB" id="A0A191VA72"/>
<evidence type="ECO:0000313" key="2">
    <source>
        <dbReference type="Proteomes" id="UP000078468"/>
    </source>
</evidence>
<accession>A0A191VA72</accession>
<dbReference type="Proteomes" id="UP000078468">
    <property type="component" value="Plasmid pspa1"/>
</dbReference>
<dbReference type="InterPro" id="IPR018724">
    <property type="entry name" value="2OG-Fe_dioxygenase"/>
</dbReference>
<dbReference type="EMBL" id="CP015867">
    <property type="protein sequence ID" value="ANJ11817.1"/>
    <property type="molecule type" value="Genomic_DNA"/>
</dbReference>
<reference evidence="1 2" key="1">
    <citation type="submission" date="2016-05" db="EMBL/GenBank/DDBJ databases">
        <title>Non-Contiguous Finished Genome Sequence of Streptomyces parvulus 2297 Integrated Site-Specifically with Actinophage R4.</title>
        <authorList>
            <person name="Nishizawa T."/>
            <person name="Miura T."/>
            <person name="Harada C."/>
            <person name="Guo Y."/>
            <person name="Narisawa K."/>
            <person name="Ohta H."/>
            <person name="Takahashi H."/>
            <person name="Shirai M."/>
        </authorList>
    </citation>
    <scope>NUCLEOTIDE SEQUENCE [LARGE SCALE GENOMIC DNA]</scope>
    <source>
        <strain evidence="1 2">2297</strain>
        <plasmid evidence="2">pspa1</plasmid>
    </source>
</reference>
<dbReference type="Pfam" id="PF10014">
    <property type="entry name" value="2OG-Fe_Oxy_2"/>
    <property type="match status" value="1"/>
</dbReference>
<gene>
    <name evidence="1" type="ORF">Spa2297_32335</name>
</gene>
<evidence type="ECO:0000313" key="1">
    <source>
        <dbReference type="EMBL" id="ANJ11817.1"/>
    </source>
</evidence>
<organism evidence="1 2">
    <name type="scientific">Streptomyces parvulus</name>
    <dbReference type="NCBI Taxonomy" id="146923"/>
    <lineage>
        <taxon>Bacteria</taxon>
        <taxon>Bacillati</taxon>
        <taxon>Actinomycetota</taxon>
        <taxon>Actinomycetes</taxon>
        <taxon>Kitasatosporales</taxon>
        <taxon>Streptomycetaceae</taxon>
        <taxon>Streptomyces</taxon>
    </lineage>
</organism>
<dbReference type="Gene3D" id="2.60.120.620">
    <property type="entry name" value="q2cbj1_9rhob like domain"/>
    <property type="match status" value="1"/>
</dbReference>
<proteinExistence type="predicted"/>
<dbReference type="GeneID" id="91309606"/>
<dbReference type="RefSeq" id="WP_064732144.1">
    <property type="nucleotide sequence ID" value="NZ_BMRX01000023.1"/>
</dbReference>